<reference evidence="1 2" key="1">
    <citation type="journal article" date="2024" name="Chem. Sci.">
        <title>Discovery of megapolipeptins by genome mining of a Burkholderiales bacteria collection.</title>
        <authorList>
            <person name="Paulo B.S."/>
            <person name="Recchia M.J.J."/>
            <person name="Lee S."/>
            <person name="Fergusson C.H."/>
            <person name="Romanowski S.B."/>
            <person name="Hernandez A."/>
            <person name="Krull N."/>
            <person name="Liu D.Y."/>
            <person name="Cavanagh H."/>
            <person name="Bos A."/>
            <person name="Gray C.A."/>
            <person name="Murphy B.T."/>
            <person name="Linington R.G."/>
            <person name="Eustaquio A.S."/>
        </authorList>
    </citation>
    <scope>NUCLEOTIDE SEQUENCE [LARGE SCALE GENOMIC DNA]</scope>
    <source>
        <strain evidence="1 2">RL21-008-BIB-A</strain>
    </source>
</reference>
<protein>
    <recommendedName>
        <fullName evidence="3">Lipoprotein</fullName>
    </recommendedName>
</protein>
<organism evidence="1 2">
    <name type="scientific">Herbaspirillum lusitanum</name>
    <dbReference type="NCBI Taxonomy" id="213312"/>
    <lineage>
        <taxon>Bacteria</taxon>
        <taxon>Pseudomonadati</taxon>
        <taxon>Pseudomonadota</taxon>
        <taxon>Betaproteobacteria</taxon>
        <taxon>Burkholderiales</taxon>
        <taxon>Oxalobacteraceae</taxon>
        <taxon>Herbaspirillum</taxon>
    </lineage>
</organism>
<name>A0ABW9A5U3_9BURK</name>
<comment type="caution">
    <text evidence="1">The sequence shown here is derived from an EMBL/GenBank/DDBJ whole genome shotgun (WGS) entry which is preliminary data.</text>
</comment>
<accession>A0ABW9A5U3</accession>
<gene>
    <name evidence="1" type="ORF">PQR62_06090</name>
</gene>
<evidence type="ECO:0000313" key="2">
    <source>
        <dbReference type="Proteomes" id="UP001629246"/>
    </source>
</evidence>
<proteinExistence type="predicted"/>
<evidence type="ECO:0008006" key="3">
    <source>
        <dbReference type="Google" id="ProtNLM"/>
    </source>
</evidence>
<dbReference type="Proteomes" id="UP001629246">
    <property type="component" value="Unassembled WGS sequence"/>
</dbReference>
<dbReference type="RefSeq" id="WP_408156840.1">
    <property type="nucleotide sequence ID" value="NZ_JAQQFM010000003.1"/>
</dbReference>
<sequence>MLLALSACGSSSEVMQLDKDTYMVNASSRWRTNDGVTASGILQADAYCKTQGKRMRMTGGDTSEGVIGLLPPKTTIMFKCETR</sequence>
<evidence type="ECO:0000313" key="1">
    <source>
        <dbReference type="EMBL" id="MFL9923821.1"/>
    </source>
</evidence>
<keyword evidence="2" id="KW-1185">Reference proteome</keyword>
<dbReference type="EMBL" id="JAQQFM010000003">
    <property type="protein sequence ID" value="MFL9923821.1"/>
    <property type="molecule type" value="Genomic_DNA"/>
</dbReference>